<keyword evidence="2" id="KW-0597">Phosphoprotein</keyword>
<dbReference type="SUPFAM" id="SSF51735">
    <property type="entry name" value="NAD(P)-binding Rossmann-fold domains"/>
    <property type="match status" value="1"/>
</dbReference>
<dbReference type="InterPro" id="IPR036291">
    <property type="entry name" value="NAD(P)-bd_dom_sf"/>
</dbReference>
<evidence type="ECO:0000256" key="2">
    <source>
        <dbReference type="ARBA" id="ARBA00022553"/>
    </source>
</evidence>
<dbReference type="Pfam" id="PF00501">
    <property type="entry name" value="AMP-binding"/>
    <property type="match status" value="1"/>
</dbReference>
<protein>
    <submittedName>
        <fullName evidence="4">Acetyl-CoA synthetase-like protein</fullName>
    </submittedName>
</protein>
<evidence type="ECO:0000313" key="4">
    <source>
        <dbReference type="EMBL" id="PVI00997.1"/>
    </source>
</evidence>
<dbReference type="Gene3D" id="3.40.50.720">
    <property type="entry name" value="NAD(P)-binding Rossmann-like Domain"/>
    <property type="match status" value="1"/>
</dbReference>
<keyword evidence="1" id="KW-0596">Phosphopantetheine</keyword>
<reference evidence="4 5" key="1">
    <citation type="journal article" date="2018" name="Sci. Rep.">
        <title>Comparative genomics provides insights into the lifestyle and reveals functional heterogeneity of dark septate endophytic fungi.</title>
        <authorList>
            <person name="Knapp D.G."/>
            <person name="Nemeth J.B."/>
            <person name="Barry K."/>
            <person name="Hainaut M."/>
            <person name="Henrissat B."/>
            <person name="Johnson J."/>
            <person name="Kuo A."/>
            <person name="Lim J.H.P."/>
            <person name="Lipzen A."/>
            <person name="Nolan M."/>
            <person name="Ohm R.A."/>
            <person name="Tamas L."/>
            <person name="Grigoriev I.V."/>
            <person name="Spatafora J.W."/>
            <person name="Nagy L.G."/>
            <person name="Kovacs G.M."/>
        </authorList>
    </citation>
    <scope>NUCLEOTIDE SEQUENCE [LARGE SCALE GENOMIC DNA]</scope>
    <source>
        <strain evidence="4 5">DSE2036</strain>
    </source>
</reference>
<evidence type="ECO:0000256" key="1">
    <source>
        <dbReference type="ARBA" id="ARBA00022450"/>
    </source>
</evidence>
<dbReference type="AlphaFoldDB" id="A0A2V1DS61"/>
<dbReference type="Pfam" id="PF23562">
    <property type="entry name" value="AMP-binding_C_3"/>
    <property type="match status" value="1"/>
</dbReference>
<dbReference type="InterPro" id="IPR000873">
    <property type="entry name" value="AMP-dep_synth/lig_dom"/>
</dbReference>
<dbReference type="InterPro" id="IPR051414">
    <property type="entry name" value="Adenylate-forming_Reductase"/>
</dbReference>
<proteinExistence type="predicted"/>
<dbReference type="STRING" id="97972.A0A2V1DS61"/>
<organism evidence="4 5">
    <name type="scientific">Periconia macrospinosa</name>
    <dbReference type="NCBI Taxonomy" id="97972"/>
    <lineage>
        <taxon>Eukaryota</taxon>
        <taxon>Fungi</taxon>
        <taxon>Dikarya</taxon>
        <taxon>Ascomycota</taxon>
        <taxon>Pezizomycotina</taxon>
        <taxon>Dothideomycetes</taxon>
        <taxon>Pleosporomycetidae</taxon>
        <taxon>Pleosporales</taxon>
        <taxon>Massarineae</taxon>
        <taxon>Periconiaceae</taxon>
        <taxon>Periconia</taxon>
    </lineage>
</organism>
<dbReference type="Proteomes" id="UP000244855">
    <property type="component" value="Unassembled WGS sequence"/>
</dbReference>
<dbReference type="InterPro" id="IPR013120">
    <property type="entry name" value="FAR_NAD-bd"/>
</dbReference>
<dbReference type="PROSITE" id="PS00012">
    <property type="entry name" value="PHOSPHOPANTETHEINE"/>
    <property type="match status" value="1"/>
</dbReference>
<dbReference type="EMBL" id="KZ805364">
    <property type="protein sequence ID" value="PVI00997.1"/>
    <property type="molecule type" value="Genomic_DNA"/>
</dbReference>
<evidence type="ECO:0000313" key="5">
    <source>
        <dbReference type="Proteomes" id="UP000244855"/>
    </source>
</evidence>
<evidence type="ECO:0000259" key="3">
    <source>
        <dbReference type="PROSITE" id="PS50075"/>
    </source>
</evidence>
<dbReference type="SUPFAM" id="SSF56801">
    <property type="entry name" value="Acetyl-CoA synthetase-like"/>
    <property type="match status" value="1"/>
</dbReference>
<dbReference type="InterPro" id="IPR020845">
    <property type="entry name" value="AMP-binding_CS"/>
</dbReference>
<feature type="domain" description="Carrier" evidence="3">
    <location>
        <begin position="564"/>
        <end position="640"/>
    </location>
</feature>
<dbReference type="SUPFAM" id="SSF47336">
    <property type="entry name" value="ACP-like"/>
    <property type="match status" value="1"/>
</dbReference>
<sequence>MATEHARISGWHNQLVPKIVDHVASIKPDAPYALYPNSPLTYDQGYRTVSYKDFANAINGIAWWLHNTLGPGTHSEVLAYIGPNDVRYPALVLGAVKAGYVAFFTSPRNSIPAHVAMFEKLKCRTLLSSYPTPPTVKSILSAHSMRHFQVPSVAHLLDKSYPPYPFSKTYETAKWEPLWVIHTSGSTGIPKPLVWTHETAARNMNFLAKDPPPGLQSLDRLHQGNRVLTTFPPFHGACLVGYLLTGVPFGSVFIAPLSGAIPTAEGVVEALKHAPADMAFLVPSIVSELSQDPGLLEYCANNIKLILYAGGDLPQQVGDTVASKVPLHCQYGASEIGLTAQLLHPDMKPSDWRYVLFHLCLGMGFDEVTDGVYEMTIKRDPRKAETQSTFTIGPSLRDLDEYRTRDLFRKHPVIPDLWCWQARADDIIVFLNGEKTNPVPMEQHILARNVDVAAVLVVGTRRFQGSLLIEPAAKLVHLSESERGALIQKVWPSVEEANQVAPTHARIEKTMILLTSPEKPVIRAGKGTIQRQASISQYEEELEALYENTDAIPTGPSDAEVDVRNAEDVSRFIQYTMATISPAFPQGNAVNFFEFGMDSLQAMRLTRALKQSLRQPSLSLSTIYHNPSVPQLTRFIVDGHLENDGPKQQSEPGVLQNMLNEYTEMINQIPRQTKKNTSRSTKETVILTGSTGSLGTYLLQALLKSSLVTHVYCLDRRADSQTVCQSKAADTCFPLENHSKRVTFLHAFLDKPELGLDEKTCEKLRAETTLIIHNAWALNFNLSLSSFRPQLDGLVNLFRLSASSSHLTKIFFISSVSSIAALHRVSQRVPEAPVRSSETALHIGYAQSKLLGEMLCDEATRCLHIPVSFARVAQIAGPVLRPGLWNPSEWLPSLMVSSMHLGVLPDALGGWLNTVDWIPVDLLADTIVQLASGDGERVDKSVSLEEERSAEVFNVCNPRSTSWAKVLPTIVSSLEKLSNKRTAVVPISDWLAKVQQSGETDNDEVSVRANPAVKLLDFYTHTLTKPKALGGWETERATARSKTLREMSCVGS</sequence>
<dbReference type="InterPro" id="IPR006162">
    <property type="entry name" value="Ppantetheine_attach_site"/>
</dbReference>
<dbReference type="OrthoDB" id="429813at2759"/>
<dbReference type="Pfam" id="PF00550">
    <property type="entry name" value="PP-binding"/>
    <property type="match status" value="1"/>
</dbReference>
<dbReference type="InterPro" id="IPR009081">
    <property type="entry name" value="PP-bd_ACP"/>
</dbReference>
<gene>
    <name evidence="4" type="ORF">DM02DRAFT_654898</name>
</gene>
<name>A0A2V1DS61_9PLEO</name>
<dbReference type="Gene3D" id="3.40.50.12780">
    <property type="entry name" value="N-terminal domain of ligase-like"/>
    <property type="match status" value="1"/>
</dbReference>
<accession>A0A2V1DS61</accession>
<dbReference type="InterPro" id="IPR036736">
    <property type="entry name" value="ACP-like_sf"/>
</dbReference>
<dbReference type="Pfam" id="PF07993">
    <property type="entry name" value="NAD_binding_4"/>
    <property type="match status" value="1"/>
</dbReference>
<dbReference type="PANTHER" id="PTHR43439">
    <property type="entry name" value="PHENYLACETATE-COENZYME A LIGASE"/>
    <property type="match status" value="1"/>
</dbReference>
<dbReference type="Gene3D" id="1.10.1200.10">
    <property type="entry name" value="ACP-like"/>
    <property type="match status" value="1"/>
</dbReference>
<keyword evidence="5" id="KW-1185">Reference proteome</keyword>
<dbReference type="InterPro" id="IPR042099">
    <property type="entry name" value="ANL_N_sf"/>
</dbReference>
<dbReference type="PROSITE" id="PS50075">
    <property type="entry name" value="CARRIER"/>
    <property type="match status" value="1"/>
</dbReference>
<dbReference type="PANTHER" id="PTHR43439:SF2">
    <property type="entry name" value="ENZYME, PUTATIVE (JCVI)-RELATED"/>
    <property type="match status" value="1"/>
</dbReference>
<dbReference type="PROSITE" id="PS00455">
    <property type="entry name" value="AMP_BINDING"/>
    <property type="match status" value="1"/>
</dbReference>